<evidence type="ECO:0000313" key="5">
    <source>
        <dbReference type="EMBL" id="KAA0150593.1"/>
    </source>
</evidence>
<accession>A0A5A8CBW0</accession>
<sequence>MAHPASPLSLASKNSSSAYRSSETVMQGEPDWQPPSPELAVLKARKAMFQEGKASCCCGSDDELNDLGPGIALYFMSLKLLGLLFLAMAVVASPVVFIGVAGSQLSEEDKDALYMAASSIANIGFDKDRALPEPSNATLNAGALPVYDLPLVGAFTESDLAMVVTYSVLVNALLFVGFVWWYPKFVSAQRRLADEAVISAADYTVEVRGLPPDATEEEVRTHFSRLYNLWEDDWTSDTCCHLKRTRRIKYQPDTEDARRRWANANATAARHRAGFKRNTANPVMNVDHVLDMHLDPEVADPKGWRRPILEAEGRPLAVEGKEASAESDDESEHSSSESEASRPGEDDPEAGEGPHEAPSAAAPALAPGGHAEDGGHAAAEKGRQGAARLRALNAANEAGFDDLATLARASLEESKLPELLRESFPEEGLGERAAQTYASWVADVVLANPNGDLLARYMKVKTLIKQRAKSVSRSRMLRKLGQEKALKKELEKLDKLDATIDAVNGKSLAAWNDSTVIGAFVTFENEESRQRCLIDYSTQRRCCAGLPRPLKFRGKHDLEVTEANEPDDVEWENLEVSDSSRCARQALTACVAAVMLVASLLVVVAANTAKSEFTSTLPATSVCASGLPAVRYGGYDRVPDEFRLVRTAGSDCDVIAANRTAQIRAGTTAPGDGVHGSSATLVGIRYEPSPDPQVAAAAAVASADPRCSEGACWGTDDTFQCATLPSTASPSMPFPGSSVVGCYCIQQFVEAIEVHGANAISVVQQQEGDLCLDLLTTYATAQSLIVGAALLVVVVNMLLTTVLTVITRFERHKNLSDASAALTTKIFVSQFVNTSLIVLLVNAQFQFVQDIGLKGGFLGLFAGSYASFEPKWYSAVGVGICITMLTNVVVPHMGFVTAILRRPLNFLVRRPVDDADMEELYAMPRFDASGKYPVLLNVVFVTVMYCAGLPVLLPIAAAFMFVTYWLERLTLTRCSSRPAYEDAEVAKQIGRLLPIAVILHLCFAVWMLSDPDTLESEPFQLATYFAGTGDAQLVIKRAAEAAEAWDLVGFVPRILRANTFPVFALLVSIIVVRLAYAVVGRFLIGALLKCISFVSCGLWCRGELQAHQVDELIPPFSGIFHQRIEEQNLGILTRLQDDDACEVVTDLYRGKPFKMMTRRFTAEQQAEDWRHVAGAPMRTWQVIEESHTASYSLSKSPKYREAYMAIRSGKSLQAAALKAEEDESQAQAAEDAEMAAEAAKARSARLQKEASAKVLPMHELEGAAAPPGEPFAAWPSAGGAVVVDDSSANAAVHSAAATHEGQPQTLVTVEHLESDPEQPSQPSAEP</sequence>
<keyword evidence="1" id="KW-0175">Coiled coil</keyword>
<evidence type="ECO:0000256" key="1">
    <source>
        <dbReference type="SAM" id="Coils"/>
    </source>
</evidence>
<dbReference type="Pfam" id="PF02714">
    <property type="entry name" value="RSN1_7TM"/>
    <property type="match status" value="1"/>
</dbReference>
<feature type="transmembrane region" description="Helical" evidence="3">
    <location>
        <begin position="875"/>
        <end position="900"/>
    </location>
</feature>
<reference evidence="5 6" key="1">
    <citation type="submission" date="2019-07" db="EMBL/GenBank/DDBJ databases">
        <title>Genomes of Cafeteria roenbergensis.</title>
        <authorList>
            <person name="Fischer M.G."/>
            <person name="Hackl T."/>
            <person name="Roman M."/>
        </authorList>
    </citation>
    <scope>NUCLEOTIDE SEQUENCE [LARGE SCALE GENOMIC DNA]</scope>
    <source>
        <strain evidence="5 6">BVI</strain>
    </source>
</reference>
<evidence type="ECO:0000259" key="4">
    <source>
        <dbReference type="Pfam" id="PF02714"/>
    </source>
</evidence>
<feature type="transmembrane region" description="Helical" evidence="3">
    <location>
        <begin position="934"/>
        <end position="967"/>
    </location>
</feature>
<keyword evidence="3" id="KW-0812">Transmembrane</keyword>
<feature type="region of interest" description="Disordered" evidence="2">
    <location>
        <begin position="1292"/>
        <end position="1326"/>
    </location>
</feature>
<dbReference type="PANTHER" id="PTHR13018">
    <property type="entry name" value="PROBABLE MEMBRANE PROTEIN DUF221-RELATED"/>
    <property type="match status" value="1"/>
</dbReference>
<feature type="compositionally biased region" description="Basic and acidic residues" evidence="2">
    <location>
        <begin position="332"/>
        <end position="345"/>
    </location>
</feature>
<dbReference type="OMA" id="CERNEAD"/>
<comment type="caution">
    <text evidence="5">The sequence shown here is derived from an EMBL/GenBank/DDBJ whole genome shotgun (WGS) entry which is preliminary data.</text>
</comment>
<dbReference type="EMBL" id="VLTN01000033">
    <property type="protein sequence ID" value="KAA0150593.1"/>
    <property type="molecule type" value="Genomic_DNA"/>
</dbReference>
<feature type="transmembrane region" description="Helical" evidence="3">
    <location>
        <begin position="826"/>
        <end position="845"/>
    </location>
</feature>
<feature type="region of interest" description="Disordered" evidence="2">
    <location>
        <begin position="311"/>
        <end position="384"/>
    </location>
</feature>
<gene>
    <name evidence="5" type="ORF">FNF29_05168</name>
</gene>
<evidence type="ECO:0000256" key="2">
    <source>
        <dbReference type="SAM" id="MobiDB-lite"/>
    </source>
</evidence>
<keyword evidence="3" id="KW-0472">Membrane</keyword>
<dbReference type="GO" id="GO:0005227">
    <property type="term" value="F:calcium-activated cation channel activity"/>
    <property type="evidence" value="ECO:0007669"/>
    <property type="project" value="InterPro"/>
</dbReference>
<feature type="compositionally biased region" description="Basic and acidic residues" evidence="2">
    <location>
        <begin position="370"/>
        <end position="383"/>
    </location>
</feature>
<name>A0A5A8CBW0_CAFRO</name>
<feature type="transmembrane region" description="Helical" evidence="3">
    <location>
        <begin position="160"/>
        <end position="182"/>
    </location>
</feature>
<protein>
    <recommendedName>
        <fullName evidence="4">CSC1/OSCA1-like 7TM region domain-containing protein</fullName>
    </recommendedName>
</protein>
<feature type="transmembrane region" description="Helical" evidence="3">
    <location>
        <begin position="586"/>
        <end position="606"/>
    </location>
</feature>
<organism evidence="5 6">
    <name type="scientific">Cafeteria roenbergensis</name>
    <name type="common">Marine flagellate</name>
    <dbReference type="NCBI Taxonomy" id="33653"/>
    <lineage>
        <taxon>Eukaryota</taxon>
        <taxon>Sar</taxon>
        <taxon>Stramenopiles</taxon>
        <taxon>Bigyra</taxon>
        <taxon>Opalozoa</taxon>
        <taxon>Bicosoecida</taxon>
        <taxon>Cafeteriaceae</taxon>
        <taxon>Cafeteria</taxon>
    </lineage>
</organism>
<feature type="domain" description="CSC1/OSCA1-like 7TM region" evidence="4">
    <location>
        <begin position="789"/>
        <end position="981"/>
    </location>
</feature>
<dbReference type="GO" id="GO:0005886">
    <property type="term" value="C:plasma membrane"/>
    <property type="evidence" value="ECO:0007669"/>
    <property type="project" value="TreeGrafter"/>
</dbReference>
<feature type="transmembrane region" description="Helical" evidence="3">
    <location>
        <begin position="784"/>
        <end position="806"/>
    </location>
</feature>
<feature type="transmembrane region" description="Helical" evidence="3">
    <location>
        <begin position="80"/>
        <end position="101"/>
    </location>
</feature>
<keyword evidence="3" id="KW-1133">Transmembrane helix</keyword>
<feature type="region of interest" description="Disordered" evidence="2">
    <location>
        <begin position="1"/>
        <end position="36"/>
    </location>
</feature>
<dbReference type="Proteomes" id="UP000323011">
    <property type="component" value="Unassembled WGS sequence"/>
</dbReference>
<feature type="compositionally biased region" description="Basic and acidic residues" evidence="2">
    <location>
        <begin position="311"/>
        <end position="324"/>
    </location>
</feature>
<feature type="compositionally biased region" description="Low complexity" evidence="2">
    <location>
        <begin position="356"/>
        <end position="369"/>
    </location>
</feature>
<proteinExistence type="predicted"/>
<keyword evidence="6" id="KW-1185">Reference proteome</keyword>
<feature type="transmembrane region" description="Helical" evidence="3">
    <location>
        <begin position="988"/>
        <end position="1008"/>
    </location>
</feature>
<feature type="compositionally biased region" description="Low complexity" evidence="2">
    <location>
        <begin position="1"/>
        <end position="22"/>
    </location>
</feature>
<dbReference type="InterPro" id="IPR003864">
    <property type="entry name" value="CSC1/OSCA1-like_7TM"/>
</dbReference>
<dbReference type="InterPro" id="IPR045122">
    <property type="entry name" value="Csc1-like"/>
</dbReference>
<feature type="transmembrane region" description="Helical" evidence="3">
    <location>
        <begin position="1060"/>
        <end position="1079"/>
    </location>
</feature>
<evidence type="ECO:0000256" key="3">
    <source>
        <dbReference type="SAM" id="Phobius"/>
    </source>
</evidence>
<evidence type="ECO:0000313" key="6">
    <source>
        <dbReference type="Proteomes" id="UP000323011"/>
    </source>
</evidence>
<feature type="coiled-coil region" evidence="1">
    <location>
        <begin position="1212"/>
        <end position="1249"/>
    </location>
</feature>
<feature type="compositionally biased region" description="Polar residues" evidence="2">
    <location>
        <begin position="1317"/>
        <end position="1326"/>
    </location>
</feature>
<dbReference type="PANTHER" id="PTHR13018:SF135">
    <property type="entry name" value="CSC1_OSCA1-LIKE 7TM REGION DOMAIN-CONTAINING PROTEIN"/>
    <property type="match status" value="1"/>
</dbReference>